<organism evidence="6 7">
    <name type="scientific">Solilutibacter tolerans</name>
    <dbReference type="NCBI Taxonomy" id="1604334"/>
    <lineage>
        <taxon>Bacteria</taxon>
        <taxon>Pseudomonadati</taxon>
        <taxon>Pseudomonadota</taxon>
        <taxon>Gammaproteobacteria</taxon>
        <taxon>Lysobacterales</taxon>
        <taxon>Lysobacteraceae</taxon>
        <taxon>Solilutibacter</taxon>
    </lineage>
</organism>
<dbReference type="STRING" id="1604334.SAMN05421546_0692"/>
<evidence type="ECO:0000313" key="7">
    <source>
        <dbReference type="Proteomes" id="UP000241788"/>
    </source>
</evidence>
<keyword evidence="2" id="KW-0408">Iron</keyword>
<dbReference type="PANTHER" id="PTHR13903:SF8">
    <property type="entry name" value="PIRIN"/>
    <property type="match status" value="1"/>
</dbReference>
<proteinExistence type="inferred from homology"/>
<feature type="binding site" evidence="2">
    <location>
        <position position="57"/>
    </location>
    <ligand>
        <name>Fe cation</name>
        <dbReference type="ChEBI" id="CHEBI:24875"/>
    </ligand>
</feature>
<feature type="binding site" evidence="2">
    <location>
        <position position="103"/>
    </location>
    <ligand>
        <name>Fe cation</name>
        <dbReference type="ChEBI" id="CHEBI:24875"/>
    </ligand>
</feature>
<comment type="similarity">
    <text evidence="1 3">Belongs to the pirin family.</text>
</comment>
<gene>
    <name evidence="6" type="ORF">SAMN05421546_0692</name>
</gene>
<dbReference type="EMBL" id="FTLW01000002">
    <property type="protein sequence ID" value="SIQ15552.1"/>
    <property type="molecule type" value="Genomic_DNA"/>
</dbReference>
<dbReference type="InterPro" id="IPR008778">
    <property type="entry name" value="Pirin_C_dom"/>
</dbReference>
<sequence>MSQRQVQFIVASDLVIDDGDMRLWRALPVNQRESLGPFVFVDHYRHQSRRGIGDKPHPHAGIEVISYLLEGGAEHRDSLGFRDTLGPGDAQRIRAGRGMLHAEQPSGGRHGLQLWTSLPPSMKFVDPEYASIRAADIPEIDTSGACVRVIAGQVNGVTGSMQNAQPTLFAHVQLEPGAHIDLDVDAEELGLYVLEGAAEGPAGEVLIPGSLGVFGPGSRVTLKAAASQPANIALIGGAPVEGELVFAGPFVMDTPENAQRAQQDFLSGKMGQLDGVPF</sequence>
<dbReference type="RefSeq" id="WP_076585379.1">
    <property type="nucleotide sequence ID" value="NZ_FTLW01000002.1"/>
</dbReference>
<evidence type="ECO:0000256" key="1">
    <source>
        <dbReference type="ARBA" id="ARBA00008416"/>
    </source>
</evidence>
<dbReference type="GO" id="GO:0046872">
    <property type="term" value="F:metal ion binding"/>
    <property type="evidence" value="ECO:0007669"/>
    <property type="project" value="UniProtKB-KW"/>
</dbReference>
<evidence type="ECO:0000259" key="4">
    <source>
        <dbReference type="Pfam" id="PF02678"/>
    </source>
</evidence>
<evidence type="ECO:0000256" key="2">
    <source>
        <dbReference type="PIRSR" id="PIRSR006232-1"/>
    </source>
</evidence>
<protein>
    <recommendedName>
        <fullName evidence="8">Pirin N-terminal domain-containing protein</fullName>
    </recommendedName>
</protein>
<keyword evidence="7" id="KW-1185">Reference proteome</keyword>
<dbReference type="Proteomes" id="UP000241788">
    <property type="component" value="Unassembled WGS sequence"/>
</dbReference>
<feature type="domain" description="Pirin N-terminal" evidence="4">
    <location>
        <begin position="25"/>
        <end position="115"/>
    </location>
</feature>
<dbReference type="CDD" id="cd02247">
    <property type="entry name" value="cupin_pirin_C"/>
    <property type="match status" value="1"/>
</dbReference>
<evidence type="ECO:0008006" key="8">
    <source>
        <dbReference type="Google" id="ProtNLM"/>
    </source>
</evidence>
<dbReference type="PANTHER" id="PTHR13903">
    <property type="entry name" value="PIRIN-RELATED"/>
    <property type="match status" value="1"/>
</dbReference>
<feature type="binding site" evidence="2">
    <location>
        <position position="59"/>
    </location>
    <ligand>
        <name>Fe cation</name>
        <dbReference type="ChEBI" id="CHEBI:24875"/>
    </ligand>
</feature>
<feature type="binding site" evidence="2">
    <location>
        <position position="101"/>
    </location>
    <ligand>
        <name>Fe cation</name>
        <dbReference type="ChEBI" id="CHEBI:24875"/>
    </ligand>
</feature>
<dbReference type="InterPro" id="IPR014710">
    <property type="entry name" value="RmlC-like_jellyroll"/>
</dbReference>
<dbReference type="Pfam" id="PF02678">
    <property type="entry name" value="Pirin"/>
    <property type="match status" value="1"/>
</dbReference>
<evidence type="ECO:0000259" key="5">
    <source>
        <dbReference type="Pfam" id="PF05726"/>
    </source>
</evidence>
<feature type="domain" description="Pirin C-terminal" evidence="5">
    <location>
        <begin position="170"/>
        <end position="271"/>
    </location>
</feature>
<dbReference type="AlphaFoldDB" id="A0A1N6QGB5"/>
<comment type="cofactor">
    <cofactor evidence="2">
        <name>Fe cation</name>
        <dbReference type="ChEBI" id="CHEBI:24875"/>
    </cofactor>
    <text evidence="2">Binds 1 Fe cation per subunit.</text>
</comment>
<dbReference type="InterPro" id="IPR011051">
    <property type="entry name" value="RmlC_Cupin_sf"/>
</dbReference>
<dbReference type="SUPFAM" id="SSF51182">
    <property type="entry name" value="RmlC-like cupins"/>
    <property type="match status" value="1"/>
</dbReference>
<dbReference type="Pfam" id="PF05726">
    <property type="entry name" value="Pirin_C"/>
    <property type="match status" value="1"/>
</dbReference>
<evidence type="ECO:0000256" key="3">
    <source>
        <dbReference type="RuleBase" id="RU003457"/>
    </source>
</evidence>
<dbReference type="InterPro" id="IPR012093">
    <property type="entry name" value="Pirin"/>
</dbReference>
<name>A0A1N6QGB5_9GAMM</name>
<dbReference type="InterPro" id="IPR003829">
    <property type="entry name" value="Pirin_N_dom"/>
</dbReference>
<dbReference type="PIRSF" id="PIRSF006232">
    <property type="entry name" value="Pirin"/>
    <property type="match status" value="1"/>
</dbReference>
<keyword evidence="2" id="KW-0479">Metal-binding</keyword>
<evidence type="ECO:0000313" key="6">
    <source>
        <dbReference type="EMBL" id="SIQ15552.1"/>
    </source>
</evidence>
<dbReference type="OrthoDB" id="9780903at2"/>
<dbReference type="Gene3D" id="2.60.120.10">
    <property type="entry name" value="Jelly Rolls"/>
    <property type="match status" value="2"/>
</dbReference>
<accession>A0A1N6QGB5</accession>
<reference evidence="7" key="1">
    <citation type="submission" date="2017-01" db="EMBL/GenBank/DDBJ databases">
        <authorList>
            <person name="Varghese N."/>
            <person name="Submissions S."/>
        </authorList>
    </citation>
    <scope>NUCLEOTIDE SEQUENCE [LARGE SCALE GENOMIC DNA]</scope>
    <source>
        <strain evidence="7">UM1</strain>
    </source>
</reference>